<evidence type="ECO:0000313" key="2">
    <source>
        <dbReference type="Proteomes" id="UP001162741"/>
    </source>
</evidence>
<gene>
    <name evidence="1" type="ORF">MKQ68_10445</name>
</gene>
<evidence type="ECO:0000313" key="1">
    <source>
        <dbReference type="EMBL" id="UYQ95519.1"/>
    </source>
</evidence>
<accession>A0ABY6JB28</accession>
<keyword evidence="2" id="KW-1185">Reference proteome</keyword>
<sequence length="380" mass="42867">MRIPVFLMLLVCCFSCTRINKLYVKYGEARQTLQSYQDSVIRIYMDRKGLIYPNIPLSDQLIRTNDSRLELLYANDENILQQAATAAGVPGQEDKWIIQDALAKQIAREIRGAAQGKTLVYLIHGFNKHPLRPDKSSAYAENKEMRAKMMEVYPDRRFQFVEIYWDGCTWANGWAPLAAFNSMKIWDNAQPASNNVGVELRRILNATGVAQNYVITHSLGASVATCALFNAEKFAEGDFMTGIRSRYNDTMNYRTPTGQYRLGIIAPAIPGENTFGEFFDRTPKGSDTTNVKVIVGFNQYDPVLRKYVNLSAYAGATTLGCRPSELAQVKRQVNSASATYLYDVDFSLTAKDKKQAVHAFSAYVKNEKAMNSFLEQLFHL</sequence>
<dbReference type="Proteomes" id="UP001162741">
    <property type="component" value="Chromosome"/>
</dbReference>
<name>A0ABY6JB28_9BACT</name>
<organism evidence="1 2">
    <name type="scientific">Chitinophaga horti</name>
    <dbReference type="NCBI Taxonomy" id="2920382"/>
    <lineage>
        <taxon>Bacteria</taxon>
        <taxon>Pseudomonadati</taxon>
        <taxon>Bacteroidota</taxon>
        <taxon>Chitinophagia</taxon>
        <taxon>Chitinophagales</taxon>
        <taxon>Chitinophagaceae</taxon>
        <taxon>Chitinophaga</taxon>
    </lineage>
</organism>
<protein>
    <recommendedName>
        <fullName evidence="3">Alpha/beta hydrolase</fullName>
    </recommendedName>
</protein>
<reference evidence="1" key="1">
    <citation type="submission" date="2022-10" db="EMBL/GenBank/DDBJ databases">
        <title>Chitinophaga sp. nov., isolated from soil.</title>
        <authorList>
            <person name="Jeon C.O."/>
        </authorList>
    </citation>
    <scope>NUCLEOTIDE SEQUENCE</scope>
    <source>
        <strain evidence="1">R8</strain>
    </source>
</reference>
<dbReference type="EMBL" id="CP107006">
    <property type="protein sequence ID" value="UYQ95519.1"/>
    <property type="molecule type" value="Genomic_DNA"/>
</dbReference>
<proteinExistence type="predicted"/>
<dbReference type="RefSeq" id="WP_264283242.1">
    <property type="nucleotide sequence ID" value="NZ_CP107006.1"/>
</dbReference>
<evidence type="ECO:0008006" key="3">
    <source>
        <dbReference type="Google" id="ProtNLM"/>
    </source>
</evidence>